<dbReference type="AlphaFoldDB" id="A0A6I6D740"/>
<name>A0A6I6D740_9GAMM</name>
<dbReference type="InterPro" id="IPR010866">
    <property type="entry name" value="A-2_8-polyST"/>
</dbReference>
<gene>
    <name evidence="1" type="ORF">GM160_10495</name>
</gene>
<sequence>MDISKWKSFYSFEFPTRRISRKSVRAVRSFLDEKGLGRVGVLLTCNDLNWRNQLFISQVSYQRFVLAEDGLGAYLSYRRRLLGWLYAEVYLRLFYSDVTFHYGKMNHSAADLHVSLSEGAFPWRPDSNKRLIFDEFVRYCEQLSLRLVGDWKCLSTASALLITQPLSDHGHWRFEDEVLAYSKMLKVLGQSEQLVVVKKHPAESHASFKEKIGFLESRHKSLQFKSIDSEVPVEVVCSELRSGSKVLSVISTGALNVSLARPDLEVFCDSAWANKLRNRWPVNFL</sequence>
<dbReference type="EMBL" id="CP046415">
    <property type="protein sequence ID" value="QGT79281.1"/>
    <property type="molecule type" value="Genomic_DNA"/>
</dbReference>
<reference evidence="1 2" key="1">
    <citation type="submission" date="2019-11" db="EMBL/GenBank/DDBJ databases">
        <authorList>
            <person name="Zhang J."/>
            <person name="Sun C."/>
        </authorList>
    </citation>
    <scope>NUCLEOTIDE SEQUENCE [LARGE SCALE GENOMIC DNA]</scope>
    <source>
        <strain evidence="2">sp2</strain>
    </source>
</reference>
<organism evidence="1 2">
    <name type="scientific">Guyparkeria halophila</name>
    <dbReference type="NCBI Taxonomy" id="47960"/>
    <lineage>
        <taxon>Bacteria</taxon>
        <taxon>Pseudomonadati</taxon>
        <taxon>Pseudomonadota</taxon>
        <taxon>Gammaproteobacteria</taxon>
        <taxon>Chromatiales</taxon>
        <taxon>Thioalkalibacteraceae</taxon>
        <taxon>Guyparkeria</taxon>
    </lineage>
</organism>
<keyword evidence="2" id="KW-1185">Reference proteome</keyword>
<dbReference type="RefSeq" id="WP_156575003.1">
    <property type="nucleotide sequence ID" value="NZ_CP046415.1"/>
</dbReference>
<evidence type="ECO:0000313" key="2">
    <source>
        <dbReference type="Proteomes" id="UP000427716"/>
    </source>
</evidence>
<dbReference type="Pfam" id="PF07388">
    <property type="entry name" value="A-2_8-polyST"/>
    <property type="match status" value="1"/>
</dbReference>
<dbReference type="Proteomes" id="UP000427716">
    <property type="component" value="Chromosome"/>
</dbReference>
<proteinExistence type="predicted"/>
<dbReference type="KEGG" id="ghl:GM160_10495"/>
<evidence type="ECO:0000313" key="1">
    <source>
        <dbReference type="EMBL" id="QGT79281.1"/>
    </source>
</evidence>
<accession>A0A6I6D740</accession>
<protein>
    <submittedName>
        <fullName evidence="1">Uncharacterized protein</fullName>
    </submittedName>
</protein>